<feature type="domain" description="Acyl-CoA oxidase/dehydrogenase middle" evidence="9">
    <location>
        <begin position="131"/>
        <end position="208"/>
    </location>
</feature>
<evidence type="ECO:0000313" key="12">
    <source>
        <dbReference type="Proteomes" id="UP000075420"/>
    </source>
</evidence>
<evidence type="ECO:0000256" key="4">
    <source>
        <dbReference type="ARBA" id="ARBA00022630"/>
    </source>
</evidence>
<dbReference type="Pfam" id="PF02770">
    <property type="entry name" value="Acyl-CoA_dh_M"/>
    <property type="match status" value="1"/>
</dbReference>
<dbReference type="InterPro" id="IPR013786">
    <property type="entry name" value="AcylCoA_DH/ox_N"/>
</dbReference>
<keyword evidence="5 7" id="KW-0274">FAD</keyword>
<evidence type="ECO:0000259" key="8">
    <source>
        <dbReference type="Pfam" id="PF00441"/>
    </source>
</evidence>
<dbReference type="Pfam" id="PF00441">
    <property type="entry name" value="Acyl-CoA_dh_1"/>
    <property type="match status" value="1"/>
</dbReference>
<evidence type="ECO:0000259" key="9">
    <source>
        <dbReference type="Pfam" id="PF02770"/>
    </source>
</evidence>
<dbReference type="InterPro" id="IPR006091">
    <property type="entry name" value="Acyl-CoA_Oxase/DH_mid-dom"/>
</dbReference>
<evidence type="ECO:0000256" key="7">
    <source>
        <dbReference type="RuleBase" id="RU362125"/>
    </source>
</evidence>
<reference evidence="11 12" key="1">
    <citation type="submission" date="2014-02" db="EMBL/GenBank/DDBJ databases">
        <title>The small core and large imbalanced accessory genome model reveals a collaborative survival strategy of Sorangium cellulosum strains in nature.</title>
        <authorList>
            <person name="Han K."/>
            <person name="Peng R."/>
            <person name="Blom J."/>
            <person name="Li Y.-Z."/>
        </authorList>
    </citation>
    <scope>NUCLEOTIDE SEQUENCE [LARGE SCALE GENOMIC DNA]</scope>
    <source>
        <strain evidence="11 12">So0157-25</strain>
    </source>
</reference>
<evidence type="ECO:0000256" key="6">
    <source>
        <dbReference type="ARBA" id="ARBA00023002"/>
    </source>
</evidence>
<dbReference type="GO" id="GO:0003995">
    <property type="term" value="F:acyl-CoA dehydrogenase activity"/>
    <property type="evidence" value="ECO:0007669"/>
    <property type="project" value="TreeGrafter"/>
</dbReference>
<dbReference type="Pfam" id="PF02771">
    <property type="entry name" value="Acyl-CoA_dh_N"/>
    <property type="match status" value="1"/>
</dbReference>
<evidence type="ECO:0000256" key="1">
    <source>
        <dbReference type="ARBA" id="ARBA00001974"/>
    </source>
</evidence>
<dbReference type="PANTHER" id="PTHR48083:SF13">
    <property type="entry name" value="ACYL-COA DEHYDROGENASE FAMILY MEMBER 11"/>
    <property type="match status" value="1"/>
</dbReference>
<organism evidence="11 12">
    <name type="scientific">Sorangium cellulosum</name>
    <name type="common">Polyangium cellulosum</name>
    <dbReference type="NCBI Taxonomy" id="56"/>
    <lineage>
        <taxon>Bacteria</taxon>
        <taxon>Pseudomonadati</taxon>
        <taxon>Myxococcota</taxon>
        <taxon>Polyangia</taxon>
        <taxon>Polyangiales</taxon>
        <taxon>Polyangiaceae</taxon>
        <taxon>Sorangium</taxon>
    </lineage>
</organism>
<dbReference type="PANTHER" id="PTHR48083">
    <property type="entry name" value="MEDIUM-CHAIN SPECIFIC ACYL-COA DEHYDROGENASE, MITOCHONDRIAL-RELATED"/>
    <property type="match status" value="1"/>
</dbReference>
<feature type="domain" description="Acyl-CoA dehydrogenase/oxidase N-terminal" evidence="10">
    <location>
        <begin position="11"/>
        <end position="126"/>
    </location>
</feature>
<accession>A0A150PIB7</accession>
<evidence type="ECO:0000259" key="10">
    <source>
        <dbReference type="Pfam" id="PF02771"/>
    </source>
</evidence>
<comment type="cofactor">
    <cofactor evidence="1 7">
        <name>FAD</name>
        <dbReference type="ChEBI" id="CHEBI:57692"/>
    </cofactor>
</comment>
<sequence>MTISFDLPPDLADLRGRVRAFVEAHVIPNEASILEEDRGRRKDTLTALRERARAEGLFVPHLPVEHGGLGLGVMGMCALFREMGRSPVGAACFNCDAPDQGNMDLLLKAASPAIRARYLAPLARAEISSGFSMTEPAPGAGADPSNLRTRATRSDGGWVIDGHKWYTTGGGDAAFLIVMARTSDDPRTGATMFVVDRHAEGVEHVRDIPVMSPPILAHREAEIRFHGARVGDDAVLGGVGEGFLLAQRRLVPARLTHCMRWLGWADRALAMCRDYVLTRESFGKTLAHHQMIQKKIADAASGIHAGNLMTLHCAAMLEQGKEKEARPYASMAKNHVARLLCQVLDDAIQMHGALGYSEDLPFSLWYRLARAARIADGPDEVHDVVVARDFLRGALTTLV</sequence>
<keyword evidence="4 7" id="KW-0285">Flavoprotein</keyword>
<dbReference type="GO" id="GO:0050660">
    <property type="term" value="F:flavin adenine dinucleotide binding"/>
    <property type="evidence" value="ECO:0007669"/>
    <property type="project" value="InterPro"/>
</dbReference>
<dbReference type="SUPFAM" id="SSF47203">
    <property type="entry name" value="Acyl-CoA dehydrogenase C-terminal domain-like"/>
    <property type="match status" value="1"/>
</dbReference>
<gene>
    <name evidence="11" type="ORF">BE08_08100</name>
</gene>
<dbReference type="InterPro" id="IPR009100">
    <property type="entry name" value="AcylCoA_DH/oxidase_NM_dom_sf"/>
</dbReference>
<feature type="domain" description="Acyl-CoA dehydrogenase/oxidase C-terminal" evidence="8">
    <location>
        <begin position="240"/>
        <end position="389"/>
    </location>
</feature>
<dbReference type="EMBL" id="JELY01001552">
    <property type="protein sequence ID" value="KYF55400.1"/>
    <property type="molecule type" value="Genomic_DNA"/>
</dbReference>
<dbReference type="PIRSF" id="PIRSF016578">
    <property type="entry name" value="HsaA"/>
    <property type="match status" value="1"/>
</dbReference>
<dbReference type="SUPFAM" id="SSF56645">
    <property type="entry name" value="Acyl-CoA dehydrogenase NM domain-like"/>
    <property type="match status" value="1"/>
</dbReference>
<evidence type="ECO:0000256" key="3">
    <source>
        <dbReference type="ARBA" id="ARBA00011738"/>
    </source>
</evidence>
<proteinExistence type="inferred from homology"/>
<keyword evidence="6 7" id="KW-0560">Oxidoreductase</keyword>
<comment type="similarity">
    <text evidence="2 7">Belongs to the acyl-CoA dehydrogenase family.</text>
</comment>
<dbReference type="GO" id="GO:0005737">
    <property type="term" value="C:cytoplasm"/>
    <property type="evidence" value="ECO:0007669"/>
    <property type="project" value="TreeGrafter"/>
</dbReference>
<dbReference type="InterPro" id="IPR009075">
    <property type="entry name" value="AcylCo_DH/oxidase_C"/>
</dbReference>
<evidence type="ECO:0000256" key="2">
    <source>
        <dbReference type="ARBA" id="ARBA00009347"/>
    </source>
</evidence>
<dbReference type="GO" id="GO:0033539">
    <property type="term" value="P:fatty acid beta-oxidation using acyl-CoA dehydrogenase"/>
    <property type="evidence" value="ECO:0007669"/>
    <property type="project" value="TreeGrafter"/>
</dbReference>
<dbReference type="Gene3D" id="2.40.110.10">
    <property type="entry name" value="Butyryl-CoA Dehydrogenase, subunit A, domain 2"/>
    <property type="match status" value="1"/>
</dbReference>
<dbReference type="InterPro" id="IPR046373">
    <property type="entry name" value="Acyl-CoA_Oxase/DH_mid-dom_sf"/>
</dbReference>
<protein>
    <submittedName>
        <fullName evidence="11">Acyl-CoA dehydrogenase</fullName>
    </submittedName>
</protein>
<dbReference type="Gene3D" id="1.20.140.10">
    <property type="entry name" value="Butyryl-CoA Dehydrogenase, subunit A, domain 3"/>
    <property type="match status" value="1"/>
</dbReference>
<comment type="caution">
    <text evidence="11">The sequence shown here is derived from an EMBL/GenBank/DDBJ whole genome shotgun (WGS) entry which is preliminary data.</text>
</comment>
<name>A0A150PIB7_SORCE</name>
<evidence type="ECO:0000256" key="5">
    <source>
        <dbReference type="ARBA" id="ARBA00022827"/>
    </source>
</evidence>
<dbReference type="InterPro" id="IPR050741">
    <property type="entry name" value="Acyl-CoA_dehydrogenase"/>
</dbReference>
<dbReference type="InterPro" id="IPR036250">
    <property type="entry name" value="AcylCo_DH-like_C"/>
</dbReference>
<dbReference type="Gene3D" id="1.10.540.10">
    <property type="entry name" value="Acyl-CoA dehydrogenase/oxidase, N-terminal domain"/>
    <property type="match status" value="1"/>
</dbReference>
<dbReference type="AlphaFoldDB" id="A0A150PIB7"/>
<dbReference type="Proteomes" id="UP000075420">
    <property type="component" value="Unassembled WGS sequence"/>
</dbReference>
<comment type="subunit">
    <text evidence="3">Homodimer.</text>
</comment>
<dbReference type="InterPro" id="IPR037069">
    <property type="entry name" value="AcylCoA_DH/ox_N_sf"/>
</dbReference>
<evidence type="ECO:0000313" key="11">
    <source>
        <dbReference type="EMBL" id="KYF55400.1"/>
    </source>
</evidence>